<keyword evidence="2" id="KW-1185">Reference proteome</keyword>
<name>A0AAD7HRQ3_9AGAR</name>
<gene>
    <name evidence="1" type="ORF">DFH07DRAFT_245052</name>
</gene>
<comment type="caution">
    <text evidence="1">The sequence shown here is derived from an EMBL/GenBank/DDBJ whole genome shotgun (WGS) entry which is preliminary data.</text>
</comment>
<evidence type="ECO:0000313" key="2">
    <source>
        <dbReference type="Proteomes" id="UP001215280"/>
    </source>
</evidence>
<dbReference type="EMBL" id="JARJLG010000222">
    <property type="protein sequence ID" value="KAJ7726154.1"/>
    <property type="molecule type" value="Genomic_DNA"/>
</dbReference>
<dbReference type="Proteomes" id="UP001215280">
    <property type="component" value="Unassembled WGS sequence"/>
</dbReference>
<sequence>MLRWLIGTQSFWVLIMATGEVFAFLGDCGIHHLVRVHDAPLSSRIGRCEQRHNSSGRLDTTEIALWDVSQYRSSHRCVSNLPWHASSDIYSNQDFIRSFPVR</sequence>
<protein>
    <submittedName>
        <fullName evidence="1">Uncharacterized protein</fullName>
    </submittedName>
</protein>
<proteinExistence type="predicted"/>
<evidence type="ECO:0000313" key="1">
    <source>
        <dbReference type="EMBL" id="KAJ7726154.1"/>
    </source>
</evidence>
<organism evidence="1 2">
    <name type="scientific">Mycena maculata</name>
    <dbReference type="NCBI Taxonomy" id="230809"/>
    <lineage>
        <taxon>Eukaryota</taxon>
        <taxon>Fungi</taxon>
        <taxon>Dikarya</taxon>
        <taxon>Basidiomycota</taxon>
        <taxon>Agaricomycotina</taxon>
        <taxon>Agaricomycetes</taxon>
        <taxon>Agaricomycetidae</taxon>
        <taxon>Agaricales</taxon>
        <taxon>Marasmiineae</taxon>
        <taxon>Mycenaceae</taxon>
        <taxon>Mycena</taxon>
    </lineage>
</organism>
<accession>A0AAD7HRQ3</accession>
<reference evidence="1" key="1">
    <citation type="submission" date="2023-03" db="EMBL/GenBank/DDBJ databases">
        <title>Massive genome expansion in bonnet fungi (Mycena s.s.) driven by repeated elements and novel gene families across ecological guilds.</title>
        <authorList>
            <consortium name="Lawrence Berkeley National Laboratory"/>
            <person name="Harder C.B."/>
            <person name="Miyauchi S."/>
            <person name="Viragh M."/>
            <person name="Kuo A."/>
            <person name="Thoen E."/>
            <person name="Andreopoulos B."/>
            <person name="Lu D."/>
            <person name="Skrede I."/>
            <person name="Drula E."/>
            <person name="Henrissat B."/>
            <person name="Morin E."/>
            <person name="Kohler A."/>
            <person name="Barry K."/>
            <person name="LaButti K."/>
            <person name="Morin E."/>
            <person name="Salamov A."/>
            <person name="Lipzen A."/>
            <person name="Mereny Z."/>
            <person name="Hegedus B."/>
            <person name="Baldrian P."/>
            <person name="Stursova M."/>
            <person name="Weitz H."/>
            <person name="Taylor A."/>
            <person name="Grigoriev I.V."/>
            <person name="Nagy L.G."/>
            <person name="Martin F."/>
            <person name="Kauserud H."/>
        </authorList>
    </citation>
    <scope>NUCLEOTIDE SEQUENCE</scope>
    <source>
        <strain evidence="1">CBHHK188m</strain>
    </source>
</reference>
<dbReference type="AlphaFoldDB" id="A0AAD7HRQ3"/>